<dbReference type="HOGENOM" id="CLU_762977_0_0_1"/>
<dbReference type="InterPro" id="IPR011009">
    <property type="entry name" value="Kinase-like_dom_sf"/>
</dbReference>
<dbReference type="Proteomes" id="UP000012174">
    <property type="component" value="Unassembled WGS sequence"/>
</dbReference>
<sequence length="408" mass="45201">MSGLPSFLLPIRPAPARTGPVIRAFHEEVKDFFTDKPSFRHIKNLSPGMTAQPILLSEHGEDGSLRRKLVVKVPINRIYDDDLRTERQWLDALRGSPHIIAALNIDVSGLRRPVLVMEYAARGDLAGLVDRLQNEQGGPVIPNRMMWRFFLCLTRAVVAMAYPRIGINPVAGFWENGIGRETIPASGVTPSRLQHWDMHLGNVFVGDVNRIDREHELSPLLKLSDFGDGALAMVDAVIGERIGIANNLADVGVVMLCLSQKMQYDDYSNSRSSAYYTYLDPSVGADKTILTLANDDFANAPIMPALKGLLFRCMAFKAADRPMLPEVLQACEDAVQNLTQADFAPTQDDGGASESDDTLRAFVRKFLHDADDEEDTDRRKRLRSSTRSWRVAPNIPPNIPPGAVTAPF</sequence>
<dbReference type="AlphaFoldDB" id="M7TNA4"/>
<keyword evidence="4" id="KW-1185">Reference proteome</keyword>
<proteinExistence type="predicted"/>
<dbReference type="OrthoDB" id="4635302at2759"/>
<dbReference type="SUPFAM" id="SSF56112">
    <property type="entry name" value="Protein kinase-like (PK-like)"/>
    <property type="match status" value="1"/>
</dbReference>
<dbReference type="OMA" id="FANAPIM"/>
<reference evidence="4" key="1">
    <citation type="journal article" date="2013" name="Genome Announc.">
        <title>Draft genome sequence of the grapevine dieback fungus Eutypa lata UCR-EL1.</title>
        <authorList>
            <person name="Blanco-Ulate B."/>
            <person name="Rolshausen P.E."/>
            <person name="Cantu D."/>
        </authorList>
    </citation>
    <scope>NUCLEOTIDE SEQUENCE [LARGE SCALE GENOMIC DNA]</scope>
    <source>
        <strain evidence="4">UCR-EL1</strain>
    </source>
</reference>
<name>M7TNA4_EUTLA</name>
<dbReference type="Gene3D" id="1.10.510.10">
    <property type="entry name" value="Transferase(Phosphotransferase) domain 1"/>
    <property type="match status" value="1"/>
</dbReference>
<gene>
    <name evidence="3" type="ORF">UCREL1_4817</name>
</gene>
<protein>
    <submittedName>
        <fullName evidence="3">Putative serine threonine protein kinase protein</fullName>
    </submittedName>
</protein>
<keyword evidence="3" id="KW-0808">Transferase</keyword>
<dbReference type="GO" id="GO:0004672">
    <property type="term" value="F:protein kinase activity"/>
    <property type="evidence" value="ECO:0007669"/>
    <property type="project" value="InterPro"/>
</dbReference>
<dbReference type="PROSITE" id="PS50011">
    <property type="entry name" value="PROTEIN_KINASE_DOM"/>
    <property type="match status" value="1"/>
</dbReference>
<organism evidence="3 4">
    <name type="scientific">Eutypa lata (strain UCR-EL1)</name>
    <name type="common">Grapevine dieback disease fungus</name>
    <name type="synonym">Eutypa armeniacae</name>
    <dbReference type="NCBI Taxonomy" id="1287681"/>
    <lineage>
        <taxon>Eukaryota</taxon>
        <taxon>Fungi</taxon>
        <taxon>Dikarya</taxon>
        <taxon>Ascomycota</taxon>
        <taxon>Pezizomycotina</taxon>
        <taxon>Sordariomycetes</taxon>
        <taxon>Xylariomycetidae</taxon>
        <taxon>Xylariales</taxon>
        <taxon>Diatrypaceae</taxon>
        <taxon>Eutypa</taxon>
    </lineage>
</organism>
<evidence type="ECO:0000259" key="2">
    <source>
        <dbReference type="PROSITE" id="PS50011"/>
    </source>
</evidence>
<keyword evidence="3" id="KW-0418">Kinase</keyword>
<dbReference type="SMART" id="SM00220">
    <property type="entry name" value="S_TKc"/>
    <property type="match status" value="1"/>
</dbReference>
<dbReference type="EMBL" id="KB706296">
    <property type="protein sequence ID" value="EMR68170.1"/>
    <property type="molecule type" value="Genomic_DNA"/>
</dbReference>
<evidence type="ECO:0000313" key="3">
    <source>
        <dbReference type="EMBL" id="EMR68170.1"/>
    </source>
</evidence>
<feature type="domain" description="Protein kinase" evidence="2">
    <location>
        <begin position="39"/>
        <end position="335"/>
    </location>
</feature>
<evidence type="ECO:0000313" key="4">
    <source>
        <dbReference type="Proteomes" id="UP000012174"/>
    </source>
</evidence>
<dbReference type="STRING" id="1287681.M7TNA4"/>
<dbReference type="KEGG" id="ela:UCREL1_4817"/>
<feature type="region of interest" description="Disordered" evidence="1">
    <location>
        <begin position="372"/>
        <end position="408"/>
    </location>
</feature>
<dbReference type="InterPro" id="IPR000719">
    <property type="entry name" value="Prot_kinase_dom"/>
</dbReference>
<evidence type="ECO:0000256" key="1">
    <source>
        <dbReference type="SAM" id="MobiDB-lite"/>
    </source>
</evidence>
<dbReference type="GO" id="GO:0005524">
    <property type="term" value="F:ATP binding"/>
    <property type="evidence" value="ECO:0007669"/>
    <property type="project" value="InterPro"/>
</dbReference>
<accession>M7TNA4</accession>